<reference evidence="3 5" key="2">
    <citation type="submission" date="2013-03" db="EMBL/GenBank/DDBJ databases">
        <title>The Genome Sequence of Enterococcus haemoperoxidus BAA-382 (PacBio/Illumina hybrid assembly).</title>
        <authorList>
            <consortium name="The Broad Institute Genomics Platform"/>
            <consortium name="The Broad Institute Genome Sequencing Center for Infectious Disease"/>
            <person name="Earl A."/>
            <person name="Russ C."/>
            <person name="Gilmore M."/>
            <person name="Surin D."/>
            <person name="Walker B."/>
            <person name="Young S."/>
            <person name="Zeng Q."/>
            <person name="Gargeya S."/>
            <person name="Fitzgerald M."/>
            <person name="Haas B."/>
            <person name="Abouelleil A."/>
            <person name="Allen A.W."/>
            <person name="Alvarado L."/>
            <person name="Arachchi H.M."/>
            <person name="Berlin A.M."/>
            <person name="Chapman S.B."/>
            <person name="Gainer-Dewar J."/>
            <person name="Goldberg J."/>
            <person name="Griggs A."/>
            <person name="Gujja S."/>
            <person name="Hansen M."/>
            <person name="Howarth C."/>
            <person name="Imamovic A."/>
            <person name="Ireland A."/>
            <person name="Larimer J."/>
            <person name="McCowan C."/>
            <person name="Murphy C."/>
            <person name="Pearson M."/>
            <person name="Poon T.W."/>
            <person name="Priest M."/>
            <person name="Roberts A."/>
            <person name="Saif S."/>
            <person name="Shea T."/>
            <person name="Sisk P."/>
            <person name="Sykes S."/>
            <person name="Wortman J."/>
            <person name="Nusbaum C."/>
            <person name="Birren B."/>
        </authorList>
    </citation>
    <scope>NUCLEOTIDE SEQUENCE [LARGE SCALE GENOMIC DNA]</scope>
    <source>
        <strain evidence="3 5">ATCC BAA-382</strain>
    </source>
</reference>
<dbReference type="SUPFAM" id="SSF48452">
    <property type="entry name" value="TPR-like"/>
    <property type="match status" value="1"/>
</dbReference>
<accession>R2SIH4</accession>
<dbReference type="InterPro" id="IPR001387">
    <property type="entry name" value="Cro/C1-type_HTH"/>
</dbReference>
<comment type="caution">
    <text evidence="2">The sequence shown here is derived from an EMBL/GenBank/DDBJ whole genome shotgun (WGS) entry which is preliminary data.</text>
</comment>
<evidence type="ECO:0000259" key="1">
    <source>
        <dbReference type="PROSITE" id="PS50943"/>
    </source>
</evidence>
<evidence type="ECO:0000313" key="4">
    <source>
        <dbReference type="Proteomes" id="UP000013858"/>
    </source>
</evidence>
<dbReference type="Gene3D" id="1.10.260.40">
    <property type="entry name" value="lambda repressor-like DNA-binding domains"/>
    <property type="match status" value="1"/>
</dbReference>
<dbReference type="OrthoDB" id="2315941at2"/>
<dbReference type="InterPro" id="IPR053163">
    <property type="entry name" value="HTH-type_regulator_Rgg"/>
</dbReference>
<organism evidence="2 4">
    <name type="scientific">Enterococcus haemoperoxidus ATCC BAA-382</name>
    <dbReference type="NCBI Taxonomy" id="1158608"/>
    <lineage>
        <taxon>Bacteria</taxon>
        <taxon>Bacillati</taxon>
        <taxon>Bacillota</taxon>
        <taxon>Bacilli</taxon>
        <taxon>Lactobacillales</taxon>
        <taxon>Enterococcaceae</taxon>
        <taxon>Enterococcus</taxon>
    </lineage>
</organism>
<dbReference type="Pfam" id="PF21259">
    <property type="entry name" value="Rgg_C"/>
    <property type="match status" value="1"/>
</dbReference>
<dbReference type="Proteomes" id="UP000013858">
    <property type="component" value="Unassembled WGS sequence"/>
</dbReference>
<dbReference type="Gene3D" id="1.25.40.400">
    <property type="match status" value="1"/>
</dbReference>
<name>R2SIH4_9ENTE</name>
<sequence>MEIYEALRFFRKKLNFTQKEILPDVDPSVYSRIESGKQELKINDLKRILDSLSLLPEEVFSMAPLSKDQQKFHFLFTNCAENLHGENRKDDLINYYYELSDKNKDLRELSNYFAIKSYFAQVWSEVDEIGVEELDNIFTMLSNKEYYQHYDYIIIRNAMRILEKEKADILIKKIFSTKKNKLQTEPMDDAFYYILLNATTTRIYEKDYTSAKKYIHLAKMQDKERKNINYRIHLKYLENLLDYITIGDYQYIQRIQEYIHLLKDIGDLVLANQISTDVKLVLDGIDEHIDKKDYPVIFVKYT</sequence>
<dbReference type="PROSITE" id="PS50943">
    <property type="entry name" value="HTH_CROC1"/>
    <property type="match status" value="1"/>
</dbReference>
<evidence type="ECO:0000313" key="3">
    <source>
        <dbReference type="EMBL" id="EOT60409.1"/>
    </source>
</evidence>
<dbReference type="InterPro" id="IPR010057">
    <property type="entry name" value="Transcription_activator_Rgg_C"/>
</dbReference>
<dbReference type="PANTHER" id="PTHR37038">
    <property type="entry name" value="TRANSCRIPTIONAL REGULATOR-RELATED"/>
    <property type="match status" value="1"/>
</dbReference>
<evidence type="ECO:0000313" key="2">
    <source>
        <dbReference type="EMBL" id="EOH95010.1"/>
    </source>
</evidence>
<dbReference type="EMBL" id="ASVY01000003">
    <property type="protein sequence ID" value="EOT60409.1"/>
    <property type="molecule type" value="Genomic_DNA"/>
</dbReference>
<feature type="domain" description="HTH cro/C1-type" evidence="1">
    <location>
        <begin position="7"/>
        <end position="59"/>
    </location>
</feature>
<proteinExistence type="predicted"/>
<dbReference type="GO" id="GO:0003677">
    <property type="term" value="F:DNA binding"/>
    <property type="evidence" value="ECO:0007669"/>
    <property type="project" value="InterPro"/>
</dbReference>
<reference evidence="2 4" key="1">
    <citation type="submission" date="2013-02" db="EMBL/GenBank/DDBJ databases">
        <title>The Genome Sequence of Enterococcus haemoperoxidus BAA-382.</title>
        <authorList>
            <consortium name="The Broad Institute Genome Sequencing Platform"/>
            <consortium name="The Broad Institute Genome Sequencing Center for Infectious Disease"/>
            <person name="Earl A.M."/>
            <person name="Gilmore M.S."/>
            <person name="Lebreton F."/>
            <person name="Walker B."/>
            <person name="Young S.K."/>
            <person name="Zeng Q."/>
            <person name="Gargeya S."/>
            <person name="Fitzgerald M."/>
            <person name="Haas B."/>
            <person name="Abouelleil A."/>
            <person name="Alvarado L."/>
            <person name="Arachchi H.M."/>
            <person name="Berlin A.M."/>
            <person name="Chapman S.B."/>
            <person name="Dewar J."/>
            <person name="Goldberg J."/>
            <person name="Griggs A."/>
            <person name="Gujja S."/>
            <person name="Hansen M."/>
            <person name="Howarth C."/>
            <person name="Imamovic A."/>
            <person name="Larimer J."/>
            <person name="McCowan C."/>
            <person name="Murphy C."/>
            <person name="Neiman D."/>
            <person name="Pearson M."/>
            <person name="Priest M."/>
            <person name="Roberts A."/>
            <person name="Saif S."/>
            <person name="Shea T."/>
            <person name="Sisk P."/>
            <person name="Sykes S."/>
            <person name="Wortman J."/>
            <person name="Nusbaum C."/>
            <person name="Birren B."/>
        </authorList>
    </citation>
    <scope>NUCLEOTIDE SEQUENCE [LARGE SCALE GENOMIC DNA]</scope>
    <source>
        <strain evidence="2 4">ATCC BAA-382</strain>
    </source>
</reference>
<dbReference type="InterPro" id="IPR011990">
    <property type="entry name" value="TPR-like_helical_dom_sf"/>
</dbReference>
<dbReference type="AlphaFoldDB" id="R2SIH4"/>
<dbReference type="Proteomes" id="UP000014197">
    <property type="component" value="Unassembled WGS sequence"/>
</dbReference>
<dbReference type="eggNOG" id="ENOG50330M8">
    <property type="taxonomic scope" value="Bacteria"/>
</dbReference>
<keyword evidence="5" id="KW-1185">Reference proteome</keyword>
<gene>
    <name evidence="3" type="ORF">I583_03055</name>
    <name evidence="2" type="ORF">UAW_02089</name>
</gene>
<dbReference type="SUPFAM" id="SSF47413">
    <property type="entry name" value="lambda repressor-like DNA-binding domains"/>
    <property type="match status" value="1"/>
</dbReference>
<dbReference type="EMBL" id="AJAR01000020">
    <property type="protein sequence ID" value="EOH95010.1"/>
    <property type="molecule type" value="Genomic_DNA"/>
</dbReference>
<protein>
    <recommendedName>
        <fullName evidence="1">HTH cro/C1-type domain-containing protein</fullName>
    </recommendedName>
</protein>
<dbReference type="InterPro" id="IPR010982">
    <property type="entry name" value="Lambda_DNA-bd_dom_sf"/>
</dbReference>
<dbReference type="RefSeq" id="WP_010762280.1">
    <property type="nucleotide sequence ID" value="NZ_KB946316.1"/>
</dbReference>
<dbReference type="CDD" id="cd00093">
    <property type="entry name" value="HTH_XRE"/>
    <property type="match status" value="1"/>
</dbReference>
<dbReference type="PATRIC" id="fig|1158608.3.peg.2055"/>
<evidence type="ECO:0000313" key="5">
    <source>
        <dbReference type="Proteomes" id="UP000014197"/>
    </source>
</evidence>